<proteinExistence type="predicted"/>
<evidence type="ECO:0000313" key="3">
    <source>
        <dbReference type="Proteomes" id="UP000030762"/>
    </source>
</evidence>
<reference evidence="2 3" key="1">
    <citation type="submission" date="2012-04" db="EMBL/GenBank/DDBJ databases">
        <title>The Genome Sequence of Saprolegnia declina VS20.</title>
        <authorList>
            <consortium name="The Broad Institute Genome Sequencing Platform"/>
            <person name="Russ C."/>
            <person name="Nusbaum C."/>
            <person name="Tyler B."/>
            <person name="van West P."/>
            <person name="Dieguez-Uribeondo J."/>
            <person name="de Bruijn I."/>
            <person name="Tripathy S."/>
            <person name="Jiang R."/>
            <person name="Young S.K."/>
            <person name="Zeng Q."/>
            <person name="Gargeya S."/>
            <person name="Fitzgerald M."/>
            <person name="Haas B."/>
            <person name="Abouelleil A."/>
            <person name="Alvarado L."/>
            <person name="Arachchi H.M."/>
            <person name="Berlin A."/>
            <person name="Chapman S.B."/>
            <person name="Goldberg J."/>
            <person name="Griggs A."/>
            <person name="Gujja S."/>
            <person name="Hansen M."/>
            <person name="Howarth C."/>
            <person name="Imamovic A."/>
            <person name="Larimer J."/>
            <person name="McCowen C."/>
            <person name="Montmayeur A."/>
            <person name="Murphy C."/>
            <person name="Neiman D."/>
            <person name="Pearson M."/>
            <person name="Priest M."/>
            <person name="Roberts A."/>
            <person name="Saif S."/>
            <person name="Shea T."/>
            <person name="Sisk P."/>
            <person name="Sykes S."/>
            <person name="Wortman J."/>
            <person name="Nusbaum C."/>
            <person name="Birren B."/>
        </authorList>
    </citation>
    <scope>NUCLEOTIDE SEQUENCE [LARGE SCALE GENOMIC DNA]</scope>
    <source>
        <strain evidence="2 3">VS20</strain>
    </source>
</reference>
<accession>T0QDA7</accession>
<dbReference type="RefSeq" id="XP_008613875.1">
    <property type="nucleotide sequence ID" value="XM_008615653.1"/>
</dbReference>
<evidence type="ECO:0000313" key="2">
    <source>
        <dbReference type="EMBL" id="EQC32731.1"/>
    </source>
</evidence>
<keyword evidence="3" id="KW-1185">Reference proteome</keyword>
<name>T0QDA7_SAPDV</name>
<organism evidence="2 3">
    <name type="scientific">Saprolegnia diclina (strain VS20)</name>
    <dbReference type="NCBI Taxonomy" id="1156394"/>
    <lineage>
        <taxon>Eukaryota</taxon>
        <taxon>Sar</taxon>
        <taxon>Stramenopiles</taxon>
        <taxon>Oomycota</taxon>
        <taxon>Saprolegniomycetes</taxon>
        <taxon>Saprolegniales</taxon>
        <taxon>Saprolegniaceae</taxon>
        <taxon>Saprolegnia</taxon>
    </lineage>
</organism>
<dbReference type="VEuPathDB" id="FungiDB:SDRG_09702"/>
<dbReference type="InParanoid" id="T0QDA7"/>
<feature type="compositionally biased region" description="Polar residues" evidence="1">
    <location>
        <begin position="26"/>
        <end position="39"/>
    </location>
</feature>
<dbReference type="Proteomes" id="UP000030762">
    <property type="component" value="Unassembled WGS sequence"/>
</dbReference>
<feature type="region of interest" description="Disordered" evidence="1">
    <location>
        <begin position="26"/>
        <end position="62"/>
    </location>
</feature>
<feature type="compositionally biased region" description="Polar residues" evidence="1">
    <location>
        <begin position="46"/>
        <end position="62"/>
    </location>
</feature>
<protein>
    <submittedName>
        <fullName evidence="2">Uncharacterized protein</fullName>
    </submittedName>
</protein>
<dbReference type="GeneID" id="19950429"/>
<gene>
    <name evidence="2" type="ORF">SDRG_09702</name>
</gene>
<sequence>MLTSQVASLAHAQWADLLYPNATSSLNVSSSTIEKQPSATKPLATPVSTKTATPLATPSPLS</sequence>
<dbReference type="AlphaFoldDB" id="T0QDA7"/>
<dbReference type="EMBL" id="JH767162">
    <property type="protein sequence ID" value="EQC32731.1"/>
    <property type="molecule type" value="Genomic_DNA"/>
</dbReference>
<evidence type="ECO:0000256" key="1">
    <source>
        <dbReference type="SAM" id="MobiDB-lite"/>
    </source>
</evidence>